<feature type="region of interest" description="Disordered" evidence="1">
    <location>
        <begin position="109"/>
        <end position="138"/>
    </location>
</feature>
<dbReference type="Proteomes" id="UP000500826">
    <property type="component" value="Chromosome"/>
</dbReference>
<proteinExistence type="predicted"/>
<reference evidence="2 3" key="2">
    <citation type="submission" date="2020-05" db="EMBL/GenBank/DDBJ databases">
        <authorList>
            <person name="Khan S.A."/>
            <person name="Jeon C.O."/>
            <person name="Chun B.H."/>
        </authorList>
    </citation>
    <scope>NUCLEOTIDE SEQUENCE [LARGE SCALE GENOMIC DNA]</scope>
    <source>
        <strain evidence="2 3">H242</strain>
    </source>
</reference>
<keyword evidence="3" id="KW-1185">Reference proteome</keyword>
<sequence>MPGHLLDELGQKQDVALARGMDPRQEVARLLPEVMVARVLQEDDRVGPRLRIQGRGRVVDAFRQRILGGEFWPRHRAVSLDMVPHVGRDVQDRVLDDRHAAFEETGLHRGRMAARGAPDEDHARDAQALGRGGEHGAKGLRHVAAL</sequence>
<evidence type="ECO:0000313" key="2">
    <source>
        <dbReference type="EMBL" id="QJW84522.1"/>
    </source>
</evidence>
<dbReference type="EMBL" id="CP053418">
    <property type="protein sequence ID" value="QJW84522.1"/>
    <property type="molecule type" value="Genomic_DNA"/>
</dbReference>
<organism evidence="2 3">
    <name type="scientific">Ramlibacter terrae</name>
    <dbReference type="NCBI Taxonomy" id="2732511"/>
    <lineage>
        <taxon>Bacteria</taxon>
        <taxon>Pseudomonadati</taxon>
        <taxon>Pseudomonadota</taxon>
        <taxon>Betaproteobacteria</taxon>
        <taxon>Burkholderiales</taxon>
        <taxon>Comamonadaceae</taxon>
        <taxon>Ramlibacter</taxon>
    </lineage>
</organism>
<name>A0ABX6P381_9BURK</name>
<evidence type="ECO:0000313" key="3">
    <source>
        <dbReference type="Proteomes" id="UP000500826"/>
    </source>
</evidence>
<protein>
    <submittedName>
        <fullName evidence="2">Uncharacterized protein</fullName>
    </submittedName>
</protein>
<gene>
    <name evidence="2" type="ORF">HK414_14850</name>
</gene>
<accession>A0ABX6P381</accession>
<reference evidence="2 3" key="1">
    <citation type="submission" date="2020-05" db="EMBL/GenBank/DDBJ databases">
        <title>Ramlibacter rhizophilus sp. nov., isolated from rhizosphere soil of national flower Mugunghwa from South Korea.</title>
        <authorList>
            <person name="Zheng-Fei Y."/>
            <person name="Huan T."/>
        </authorList>
    </citation>
    <scope>NUCLEOTIDE SEQUENCE [LARGE SCALE GENOMIC DNA]</scope>
    <source>
        <strain evidence="2 3">H242</strain>
    </source>
</reference>
<evidence type="ECO:0000256" key="1">
    <source>
        <dbReference type="SAM" id="MobiDB-lite"/>
    </source>
</evidence>